<keyword evidence="10" id="KW-1185">Reference proteome</keyword>
<keyword evidence="6 8" id="KW-0472">Membrane</keyword>
<keyword evidence="2" id="KW-1003">Cell membrane</keyword>
<feature type="transmembrane region" description="Helical" evidence="8">
    <location>
        <begin position="193"/>
        <end position="214"/>
    </location>
</feature>
<comment type="cofactor">
    <cofactor evidence="7">
        <name>Mg(2+)</name>
        <dbReference type="ChEBI" id="CHEBI:18420"/>
    </cofactor>
</comment>
<dbReference type="EMBL" id="CP018800">
    <property type="protein sequence ID" value="ATX81435.1"/>
    <property type="molecule type" value="Genomic_DNA"/>
</dbReference>
<evidence type="ECO:0000256" key="3">
    <source>
        <dbReference type="ARBA" id="ARBA00022679"/>
    </source>
</evidence>
<dbReference type="GO" id="GO:0071555">
    <property type="term" value="P:cell wall organization"/>
    <property type="evidence" value="ECO:0007669"/>
    <property type="project" value="TreeGrafter"/>
</dbReference>
<feature type="binding site" evidence="7">
    <location>
        <position position="197"/>
    </location>
    <ligand>
        <name>Mg(2+)</name>
        <dbReference type="ChEBI" id="CHEBI:18420"/>
    </ligand>
</feature>
<evidence type="ECO:0000256" key="2">
    <source>
        <dbReference type="ARBA" id="ARBA00022475"/>
    </source>
</evidence>
<comment type="subcellular location">
    <subcellularLocation>
        <location evidence="1">Cell membrane</location>
        <topology evidence="1">Multi-pass membrane protein</topology>
    </subcellularLocation>
</comment>
<dbReference type="PANTHER" id="PTHR22926:SF3">
    <property type="entry name" value="UNDECAPRENYL-PHOSPHATE ALPHA-N-ACETYLGLUCOSAMINYL 1-PHOSPHATE TRANSFERASE"/>
    <property type="match status" value="1"/>
</dbReference>
<feature type="transmembrane region" description="Helical" evidence="8">
    <location>
        <begin position="220"/>
        <end position="240"/>
    </location>
</feature>
<evidence type="ECO:0000256" key="8">
    <source>
        <dbReference type="SAM" id="Phobius"/>
    </source>
</evidence>
<dbReference type="GO" id="GO:0005886">
    <property type="term" value="C:plasma membrane"/>
    <property type="evidence" value="ECO:0007669"/>
    <property type="project" value="UniProtKB-SubCell"/>
</dbReference>
<evidence type="ECO:0000256" key="5">
    <source>
        <dbReference type="ARBA" id="ARBA00022989"/>
    </source>
</evidence>
<dbReference type="GO" id="GO:0044038">
    <property type="term" value="P:cell wall macromolecule biosynthetic process"/>
    <property type="evidence" value="ECO:0007669"/>
    <property type="project" value="TreeGrafter"/>
</dbReference>
<feature type="transmembrane region" description="Helical" evidence="8">
    <location>
        <begin position="45"/>
        <end position="62"/>
    </location>
</feature>
<dbReference type="Proteomes" id="UP000231637">
    <property type="component" value="Chromosome"/>
</dbReference>
<dbReference type="RefSeq" id="WP_198507377.1">
    <property type="nucleotide sequence ID" value="NZ_CP018800.1"/>
</dbReference>
<dbReference type="Pfam" id="PF00953">
    <property type="entry name" value="Glycos_transf_4"/>
    <property type="match status" value="1"/>
</dbReference>
<reference evidence="9 10" key="1">
    <citation type="submission" date="2016-12" db="EMBL/GenBank/DDBJ databases">
        <title>Isolation and genomic insights into novel planktonic Zetaproteobacteria from stratified waters of the Chesapeake Bay.</title>
        <authorList>
            <person name="McAllister S.M."/>
            <person name="Kato S."/>
            <person name="Chan C.S."/>
            <person name="Chiu B.K."/>
            <person name="Field E.K."/>
        </authorList>
    </citation>
    <scope>NUCLEOTIDE SEQUENCE [LARGE SCALE GENOMIC DNA]</scope>
    <source>
        <strain evidence="9 10">CP-8</strain>
    </source>
</reference>
<keyword evidence="4 8" id="KW-0812">Transmembrane</keyword>
<feature type="binding site" evidence="7">
    <location>
        <position position="137"/>
    </location>
    <ligand>
        <name>Mg(2+)</name>
        <dbReference type="ChEBI" id="CHEBI:18420"/>
    </ligand>
</feature>
<dbReference type="InterPro" id="IPR000715">
    <property type="entry name" value="Glycosyl_transferase_4"/>
</dbReference>
<dbReference type="AlphaFoldDB" id="A0A2K8L289"/>
<evidence type="ECO:0000256" key="1">
    <source>
        <dbReference type="ARBA" id="ARBA00004651"/>
    </source>
</evidence>
<feature type="transmembrane region" description="Helical" evidence="8">
    <location>
        <begin position="299"/>
        <end position="317"/>
    </location>
</feature>
<accession>A0A2K8L289</accession>
<evidence type="ECO:0000313" key="10">
    <source>
        <dbReference type="Proteomes" id="UP000231637"/>
    </source>
</evidence>
<feature type="transmembrane region" description="Helical" evidence="8">
    <location>
        <begin position="145"/>
        <end position="163"/>
    </location>
</feature>
<feature type="transmembrane region" description="Helical" evidence="8">
    <location>
        <begin position="106"/>
        <end position="133"/>
    </location>
</feature>
<dbReference type="GO" id="GO:0046872">
    <property type="term" value="F:metal ion binding"/>
    <property type="evidence" value="ECO:0007669"/>
    <property type="project" value="UniProtKB-KW"/>
</dbReference>
<dbReference type="PANTHER" id="PTHR22926">
    <property type="entry name" value="PHOSPHO-N-ACETYLMURAMOYL-PENTAPEPTIDE-TRANSFERASE"/>
    <property type="match status" value="1"/>
</dbReference>
<keyword evidence="5 8" id="KW-1133">Transmembrane helix</keyword>
<evidence type="ECO:0000256" key="4">
    <source>
        <dbReference type="ARBA" id="ARBA00022692"/>
    </source>
</evidence>
<keyword evidence="7" id="KW-0460">Magnesium</keyword>
<dbReference type="GO" id="GO:0016780">
    <property type="term" value="F:phosphotransferase activity, for other substituted phosphate groups"/>
    <property type="evidence" value="ECO:0007669"/>
    <property type="project" value="InterPro"/>
</dbReference>
<evidence type="ECO:0000313" key="9">
    <source>
        <dbReference type="EMBL" id="ATX81435.1"/>
    </source>
</evidence>
<evidence type="ECO:0000256" key="7">
    <source>
        <dbReference type="PIRSR" id="PIRSR600715-1"/>
    </source>
</evidence>
<feature type="transmembrane region" description="Helical" evidence="8">
    <location>
        <begin position="274"/>
        <end position="293"/>
    </location>
</feature>
<protein>
    <submittedName>
        <fullName evidence="9">UDP-N-acetylmuramyl pentapeptide phosphotransferase/UDP-N-acetylglucosamine-1-phosphate transferase</fullName>
    </submittedName>
</protein>
<name>A0A2K8L289_9PROT</name>
<dbReference type="CDD" id="cd06854">
    <property type="entry name" value="GT_WbpL_WbcO_like"/>
    <property type="match status" value="1"/>
</dbReference>
<dbReference type="KEGG" id="mfn:Ga0123462_0564"/>
<gene>
    <name evidence="9" type="ORF">Ga0123462_0564</name>
</gene>
<dbReference type="GO" id="GO:0009103">
    <property type="term" value="P:lipopolysaccharide biosynthetic process"/>
    <property type="evidence" value="ECO:0007669"/>
    <property type="project" value="TreeGrafter"/>
</dbReference>
<feature type="transmembrane region" description="Helical" evidence="8">
    <location>
        <begin position="69"/>
        <end position="86"/>
    </location>
</feature>
<proteinExistence type="predicted"/>
<organism evidence="9 10">
    <name type="scientific">Mariprofundus ferrinatatus</name>
    <dbReference type="NCBI Taxonomy" id="1921087"/>
    <lineage>
        <taxon>Bacteria</taxon>
        <taxon>Pseudomonadati</taxon>
        <taxon>Pseudomonadota</taxon>
        <taxon>Candidatius Mariprofundia</taxon>
        <taxon>Mariprofundales</taxon>
        <taxon>Mariprofundaceae</taxon>
        <taxon>Mariprofundus</taxon>
    </lineage>
</organism>
<feature type="transmembrane region" description="Helical" evidence="8">
    <location>
        <begin position="169"/>
        <end position="186"/>
    </location>
</feature>
<sequence>MIALLLSLVVAGAMTWWMVSGRNFLMILDYPNERSLHTNAVPRCGGIAILLGVTAGWGVVLGQYGMPEGFIWVSAAAFIVAMVSLLDDLFELPVRIRLMVHLAAAAMILAGGFVLPWGWVGLIASFLAIVWMLNLYNFMDGMDGFAGGMASIGFGFLGLVGWLSGVEVYALLCWTVSVSALGFLLFNFPPARIFMGDTGSTTLGLLAAALSLWGIKLQLFPIWLPIMVFSPFIVDATVTLGRRIINRERIWEAHCSHYYQRLVRLGWGHKRTVLFEYGLMLAAGSTALLAHGIGHPAVSVINLFVWTGVYVGVGFFVSQLESGIR</sequence>
<evidence type="ECO:0000256" key="6">
    <source>
        <dbReference type="ARBA" id="ARBA00023136"/>
    </source>
</evidence>
<keyword evidence="7" id="KW-0479">Metal-binding</keyword>
<keyword evidence="3 9" id="KW-0808">Transferase</keyword>